<protein>
    <submittedName>
        <fullName evidence="2">Uncharacterized protein</fullName>
    </submittedName>
</protein>
<comment type="caution">
    <text evidence="2">The sequence shown here is derived from an EMBL/GenBank/DDBJ whole genome shotgun (WGS) entry which is preliminary data.</text>
</comment>
<reference evidence="2 3" key="1">
    <citation type="submission" date="2020-01" db="EMBL/GenBank/DDBJ databases">
        <authorList>
            <person name="Gupta K D."/>
        </authorList>
    </citation>
    <scope>NUCLEOTIDE SEQUENCE [LARGE SCALE GENOMIC DNA]</scope>
</reference>
<feature type="region of interest" description="Disordered" evidence="1">
    <location>
        <begin position="15"/>
        <end position="80"/>
    </location>
</feature>
<organism evidence="2 3">
    <name type="scientific">Cyclocybe aegerita</name>
    <name type="common">Black poplar mushroom</name>
    <name type="synonym">Agrocybe aegerita</name>
    <dbReference type="NCBI Taxonomy" id="1973307"/>
    <lineage>
        <taxon>Eukaryota</taxon>
        <taxon>Fungi</taxon>
        <taxon>Dikarya</taxon>
        <taxon>Basidiomycota</taxon>
        <taxon>Agaricomycotina</taxon>
        <taxon>Agaricomycetes</taxon>
        <taxon>Agaricomycetidae</taxon>
        <taxon>Agaricales</taxon>
        <taxon>Agaricineae</taxon>
        <taxon>Bolbitiaceae</taxon>
        <taxon>Cyclocybe</taxon>
    </lineage>
</organism>
<keyword evidence="3" id="KW-1185">Reference proteome</keyword>
<dbReference type="AlphaFoldDB" id="A0A8S0WAR7"/>
<dbReference type="EMBL" id="CACVBS010000039">
    <property type="protein sequence ID" value="CAA7263346.1"/>
    <property type="molecule type" value="Genomic_DNA"/>
</dbReference>
<gene>
    <name evidence="2" type="ORF">AAE3_LOCUS5509</name>
</gene>
<evidence type="ECO:0000313" key="2">
    <source>
        <dbReference type="EMBL" id="CAA7263346.1"/>
    </source>
</evidence>
<evidence type="ECO:0000256" key="1">
    <source>
        <dbReference type="SAM" id="MobiDB-lite"/>
    </source>
</evidence>
<name>A0A8S0WAR7_CYCAE</name>
<accession>A0A8S0WAR7</accession>
<evidence type="ECO:0000313" key="3">
    <source>
        <dbReference type="Proteomes" id="UP000467700"/>
    </source>
</evidence>
<sequence length="100" mass="11345">MRSFSQASGFKLRWRNTARIDRRGLGAHTQRQPSNLPRAPSAGTIQEELLAMKKPTKRKTTRCDPQPHAVLKPHTGTPVPTPFVEKLSDFVNRTYVYNSD</sequence>
<dbReference type="Proteomes" id="UP000467700">
    <property type="component" value="Unassembled WGS sequence"/>
</dbReference>
<proteinExistence type="predicted"/>